<dbReference type="InterPro" id="IPR006016">
    <property type="entry name" value="UspA"/>
</dbReference>
<accession>A0ABR8JM14</accession>
<evidence type="ECO:0000256" key="1">
    <source>
        <dbReference type="ARBA" id="ARBA00008791"/>
    </source>
</evidence>
<dbReference type="EMBL" id="JACXAC010000001">
    <property type="protein sequence ID" value="MBD2721042.1"/>
    <property type="molecule type" value="Genomic_DNA"/>
</dbReference>
<reference evidence="3 4" key="1">
    <citation type="submission" date="2020-09" db="EMBL/GenBank/DDBJ databases">
        <authorList>
            <person name="Kim M.K."/>
        </authorList>
    </citation>
    <scope>NUCLEOTIDE SEQUENCE [LARGE SCALE GENOMIC DNA]</scope>
    <source>
        <strain evidence="3 4">BT189</strain>
    </source>
</reference>
<dbReference type="Pfam" id="PF00582">
    <property type="entry name" value="Usp"/>
    <property type="match status" value="2"/>
</dbReference>
<evidence type="ECO:0000259" key="2">
    <source>
        <dbReference type="Pfam" id="PF00582"/>
    </source>
</evidence>
<feature type="domain" description="UspA" evidence="2">
    <location>
        <begin position="146"/>
        <end position="272"/>
    </location>
</feature>
<dbReference type="PANTHER" id="PTHR46268">
    <property type="entry name" value="STRESS RESPONSE PROTEIN NHAX"/>
    <property type="match status" value="1"/>
</dbReference>
<dbReference type="SUPFAM" id="SSF52402">
    <property type="entry name" value="Adenine nucleotide alpha hydrolases-like"/>
    <property type="match status" value="2"/>
</dbReference>
<keyword evidence="4" id="KW-1185">Reference proteome</keyword>
<gene>
    <name evidence="3" type="ORF">IC234_02810</name>
</gene>
<comment type="similarity">
    <text evidence="1">Belongs to the universal stress protein A family.</text>
</comment>
<dbReference type="RefSeq" id="WP_190922304.1">
    <property type="nucleotide sequence ID" value="NZ_JACXAC010000001.1"/>
</dbReference>
<name>A0ABR8JM14_9BACT</name>
<sequence>MSASIVVLTDFLAVANRALSYAAGLAVPLQAHLVLLHVRHDGLLAPAEYRRHYLQREERKTVHALYELAAHQPVMTDVDISDEFLSEAVKESVRQHHPLLLVLGRPGSATAPQEIIMSAAMDLLRQVPHPLLVVPTVGWQDAALPRRLLLAVDGEPFHLFPHQDVLHRMLQATQGTLDVVHVTVPDQVRPDAAKMLSTLRQTGLTEEPLPLDRLHEINQSDIVGGVLGEAARQQADLLVVVARRHCLLGSLFHRSVTAQLIQESMVPVLVFPAED</sequence>
<dbReference type="PANTHER" id="PTHR46268:SF6">
    <property type="entry name" value="UNIVERSAL STRESS PROTEIN UP12"/>
    <property type="match status" value="1"/>
</dbReference>
<evidence type="ECO:0000313" key="3">
    <source>
        <dbReference type="EMBL" id="MBD2721042.1"/>
    </source>
</evidence>
<proteinExistence type="inferred from homology"/>
<dbReference type="Gene3D" id="3.40.50.12370">
    <property type="match status" value="1"/>
</dbReference>
<evidence type="ECO:0000313" key="4">
    <source>
        <dbReference type="Proteomes" id="UP000606003"/>
    </source>
</evidence>
<protein>
    <submittedName>
        <fullName evidence="3">Universal stress protein</fullName>
    </submittedName>
</protein>
<dbReference type="Proteomes" id="UP000606003">
    <property type="component" value="Unassembled WGS sequence"/>
</dbReference>
<organism evidence="3 4">
    <name type="scientific">Hymenobacter armeniacus</name>
    <dbReference type="NCBI Taxonomy" id="2771358"/>
    <lineage>
        <taxon>Bacteria</taxon>
        <taxon>Pseudomonadati</taxon>
        <taxon>Bacteroidota</taxon>
        <taxon>Cytophagia</taxon>
        <taxon>Cytophagales</taxon>
        <taxon>Hymenobacteraceae</taxon>
        <taxon>Hymenobacter</taxon>
    </lineage>
</organism>
<comment type="caution">
    <text evidence="3">The sequence shown here is derived from an EMBL/GenBank/DDBJ whole genome shotgun (WGS) entry which is preliminary data.</text>
</comment>
<feature type="domain" description="UspA" evidence="2">
    <location>
        <begin position="4"/>
        <end position="135"/>
    </location>
</feature>
<dbReference type="CDD" id="cd00293">
    <property type="entry name" value="USP-like"/>
    <property type="match status" value="1"/>
</dbReference>